<feature type="transmembrane region" description="Helical" evidence="1">
    <location>
        <begin position="79"/>
        <end position="99"/>
    </location>
</feature>
<evidence type="ECO:0000256" key="1">
    <source>
        <dbReference type="SAM" id="Phobius"/>
    </source>
</evidence>
<accession>A0A1M6I4W0</accession>
<keyword evidence="3" id="KW-1185">Reference proteome</keyword>
<dbReference type="EMBL" id="FQZL01000015">
    <property type="protein sequence ID" value="SHJ29459.1"/>
    <property type="molecule type" value="Genomic_DNA"/>
</dbReference>
<dbReference type="Proteomes" id="UP000184052">
    <property type="component" value="Unassembled WGS sequence"/>
</dbReference>
<protein>
    <submittedName>
        <fullName evidence="2">Uncharacterized protein</fullName>
    </submittedName>
</protein>
<reference evidence="2 3" key="1">
    <citation type="submission" date="2016-11" db="EMBL/GenBank/DDBJ databases">
        <authorList>
            <person name="Jaros S."/>
            <person name="Januszkiewicz K."/>
            <person name="Wedrychowicz H."/>
        </authorList>
    </citation>
    <scope>NUCLEOTIDE SEQUENCE [LARGE SCALE GENOMIC DNA]</scope>
    <source>
        <strain evidence="2 3">DSM 17477</strain>
    </source>
</reference>
<gene>
    <name evidence="2" type="ORF">SAMN02745751_02219</name>
</gene>
<keyword evidence="1" id="KW-0472">Membrane</keyword>
<dbReference type="AlphaFoldDB" id="A0A1M6I4W0"/>
<sequence>MMLGNYRGFDVWFGVSSKINSDMGFVMGVSLIVIAIGLMNRKKIFYYSAIAVVFSFMIYISVSLVSMRDMFVSSVDPSVAFFMIAYLILYGAVFGNLIITMNDSK</sequence>
<feature type="transmembrane region" description="Helical" evidence="1">
    <location>
        <begin position="45"/>
        <end position="67"/>
    </location>
</feature>
<feature type="transmembrane region" description="Helical" evidence="1">
    <location>
        <begin position="20"/>
        <end position="38"/>
    </location>
</feature>
<dbReference type="RefSeq" id="WP_073049648.1">
    <property type="nucleotide sequence ID" value="NZ_FQZL01000015.1"/>
</dbReference>
<name>A0A1M6I4W0_9FIRM</name>
<organism evidence="2 3">
    <name type="scientific">Dethiosulfatibacter aminovorans DSM 17477</name>
    <dbReference type="NCBI Taxonomy" id="1121476"/>
    <lineage>
        <taxon>Bacteria</taxon>
        <taxon>Bacillati</taxon>
        <taxon>Bacillota</taxon>
        <taxon>Tissierellia</taxon>
        <taxon>Dethiosulfatibacter</taxon>
    </lineage>
</organism>
<evidence type="ECO:0000313" key="3">
    <source>
        <dbReference type="Proteomes" id="UP000184052"/>
    </source>
</evidence>
<keyword evidence="1" id="KW-0812">Transmembrane</keyword>
<evidence type="ECO:0000313" key="2">
    <source>
        <dbReference type="EMBL" id="SHJ29459.1"/>
    </source>
</evidence>
<proteinExistence type="predicted"/>
<keyword evidence="1" id="KW-1133">Transmembrane helix</keyword>